<dbReference type="InterPro" id="IPR021273">
    <property type="entry name" value="DUF2852"/>
</dbReference>
<feature type="compositionally biased region" description="Basic and acidic residues" evidence="2">
    <location>
        <begin position="127"/>
        <end position="136"/>
    </location>
</feature>
<comment type="caution">
    <text evidence="4">The sequence shown here is derived from an EMBL/GenBank/DDBJ whole genome shotgun (WGS) entry which is preliminary data.</text>
</comment>
<name>A0A011USD0_9HYPH</name>
<protein>
    <submittedName>
        <fullName evidence="5">Uncharacterized protein DUF2852</fullName>
    </submittedName>
</protein>
<evidence type="ECO:0000256" key="3">
    <source>
        <dbReference type="SAM" id="Phobius"/>
    </source>
</evidence>
<reference evidence="4 6" key="1">
    <citation type="submission" date="2014-02" db="EMBL/GenBank/DDBJ databases">
        <title>Aquamicrobium defluvii Genome sequencing.</title>
        <authorList>
            <person name="Wang X."/>
        </authorList>
    </citation>
    <scope>NUCLEOTIDE SEQUENCE [LARGE SCALE GENOMIC DNA]</scope>
    <source>
        <strain evidence="4 6">W13Z1</strain>
    </source>
</reference>
<evidence type="ECO:0000313" key="6">
    <source>
        <dbReference type="Proteomes" id="UP000019849"/>
    </source>
</evidence>
<dbReference type="HOGENOM" id="CLU_129704_0_0_5"/>
<organism evidence="4 6">
    <name type="scientific">Aquamicrobium defluvii</name>
    <dbReference type="NCBI Taxonomy" id="69279"/>
    <lineage>
        <taxon>Bacteria</taxon>
        <taxon>Pseudomonadati</taxon>
        <taxon>Pseudomonadota</taxon>
        <taxon>Alphaproteobacteria</taxon>
        <taxon>Hyphomicrobiales</taxon>
        <taxon>Phyllobacteriaceae</taxon>
        <taxon>Aquamicrobium</taxon>
    </lineage>
</organism>
<gene>
    <name evidence="4" type="ORF">BG36_23040</name>
    <name evidence="5" type="ORF">DES43_102133</name>
</gene>
<feature type="region of interest" description="Disordered" evidence="2">
    <location>
        <begin position="127"/>
        <end position="163"/>
    </location>
</feature>
<evidence type="ECO:0000313" key="5">
    <source>
        <dbReference type="EMBL" id="TDR37587.1"/>
    </source>
</evidence>
<keyword evidence="1" id="KW-0175">Coiled coil</keyword>
<feature type="compositionally biased region" description="Low complexity" evidence="2">
    <location>
        <begin position="137"/>
        <end position="146"/>
    </location>
</feature>
<dbReference type="Pfam" id="PF11014">
    <property type="entry name" value="DUF2852"/>
    <property type="match status" value="1"/>
</dbReference>
<feature type="coiled-coil region" evidence="1">
    <location>
        <begin position="90"/>
        <end position="124"/>
    </location>
</feature>
<keyword evidence="3" id="KW-0472">Membrane</keyword>
<dbReference type="Proteomes" id="UP000019849">
    <property type="component" value="Unassembled WGS sequence"/>
</dbReference>
<dbReference type="STRING" id="69279.BG36_23040"/>
<evidence type="ECO:0000256" key="2">
    <source>
        <dbReference type="SAM" id="MobiDB-lite"/>
    </source>
</evidence>
<accession>A0A011USD0</accession>
<dbReference type="EMBL" id="SNZF01000002">
    <property type="protein sequence ID" value="TDR37587.1"/>
    <property type="molecule type" value="Genomic_DNA"/>
</dbReference>
<dbReference type="RefSeq" id="WP_035025174.1">
    <property type="nucleotide sequence ID" value="NZ_KK073882.1"/>
</dbReference>
<dbReference type="PATRIC" id="fig|69279.3.peg.1533"/>
<dbReference type="Proteomes" id="UP000294958">
    <property type="component" value="Unassembled WGS sequence"/>
</dbReference>
<evidence type="ECO:0000313" key="4">
    <source>
        <dbReference type="EMBL" id="EXL09161.1"/>
    </source>
</evidence>
<evidence type="ECO:0000313" key="7">
    <source>
        <dbReference type="Proteomes" id="UP000294958"/>
    </source>
</evidence>
<evidence type="ECO:0000256" key="1">
    <source>
        <dbReference type="SAM" id="Coils"/>
    </source>
</evidence>
<dbReference type="eggNOG" id="ENOG5031HJW">
    <property type="taxonomic scope" value="Bacteria"/>
</dbReference>
<sequence length="163" mass="18675">MNTTALIRPAWTPATIALMVIGFMVFWPLGLAMLAYIIWGDRLEGFKKDVNRATDGIFAGCRRGADKAQRWGHTCTGHTRTGNVAFDDWREKELARLDEERRKLDEMLNEFDEYARELRRAKDQEEFDRFMAERNRATAPTTTTPAGPAPKKRGKPNDNLLDD</sequence>
<dbReference type="AlphaFoldDB" id="A0A011USD0"/>
<keyword evidence="3" id="KW-1133">Transmembrane helix</keyword>
<keyword evidence="3" id="KW-0812">Transmembrane</keyword>
<dbReference type="EMBL" id="JENY01000008">
    <property type="protein sequence ID" value="EXL09161.1"/>
    <property type="molecule type" value="Genomic_DNA"/>
</dbReference>
<proteinExistence type="predicted"/>
<dbReference type="OrthoDB" id="9806878at2"/>
<keyword evidence="7" id="KW-1185">Reference proteome</keyword>
<feature type="transmembrane region" description="Helical" evidence="3">
    <location>
        <begin position="16"/>
        <end position="39"/>
    </location>
</feature>
<reference evidence="5 7" key="2">
    <citation type="submission" date="2019-03" db="EMBL/GenBank/DDBJ databases">
        <title>Genomic Encyclopedia of Type Strains, Phase IV (KMG-IV): sequencing the most valuable type-strain genomes for metagenomic binning, comparative biology and taxonomic classification.</title>
        <authorList>
            <person name="Goeker M."/>
        </authorList>
    </citation>
    <scope>NUCLEOTIDE SEQUENCE [LARGE SCALE GENOMIC DNA]</scope>
    <source>
        <strain evidence="5 7">DSM 11603</strain>
    </source>
</reference>